<dbReference type="EMBL" id="LT635756">
    <property type="protein sequence ID" value="SGZ47673.1"/>
    <property type="molecule type" value="Genomic_DNA"/>
</dbReference>
<dbReference type="InterPro" id="IPR011989">
    <property type="entry name" value="ARM-like"/>
</dbReference>
<keyword evidence="5" id="KW-0653">Protein transport</keyword>
<dbReference type="OrthoDB" id="951172at2759"/>
<dbReference type="Proteomes" id="UP000182334">
    <property type="component" value="Chromosome I"/>
</dbReference>
<keyword evidence="4" id="KW-0677">Repeat</keyword>
<keyword evidence="2" id="KW-0813">Transport</keyword>
<evidence type="ECO:0000259" key="8">
    <source>
        <dbReference type="PROSITE" id="PS50166"/>
    </source>
</evidence>
<dbReference type="AlphaFoldDB" id="A0A1L0CWH5"/>
<keyword evidence="10" id="KW-1185">Reference proteome</keyword>
<dbReference type="GO" id="GO:0031267">
    <property type="term" value="F:small GTPase binding"/>
    <property type="evidence" value="ECO:0007669"/>
    <property type="project" value="InterPro"/>
</dbReference>
<comment type="subcellular location">
    <subcellularLocation>
        <location evidence="1">Cytoplasm</location>
    </subcellularLocation>
</comment>
<dbReference type="Pfam" id="PF13513">
    <property type="entry name" value="HEAT_EZ"/>
    <property type="match status" value="1"/>
</dbReference>
<dbReference type="PANTHER" id="PTHR10527">
    <property type="entry name" value="IMPORTIN BETA"/>
    <property type="match status" value="1"/>
</dbReference>
<protein>
    <submittedName>
        <fullName evidence="9">CIC11C00000000860</fullName>
    </submittedName>
</protein>
<dbReference type="InterPro" id="IPR021133">
    <property type="entry name" value="HEAT_type_2"/>
</dbReference>
<dbReference type="InterPro" id="IPR016024">
    <property type="entry name" value="ARM-type_fold"/>
</dbReference>
<dbReference type="SUPFAM" id="SSF48371">
    <property type="entry name" value="ARM repeat"/>
    <property type="match status" value="1"/>
</dbReference>
<dbReference type="InterPro" id="IPR001494">
    <property type="entry name" value="Importin-beta_N"/>
</dbReference>
<keyword evidence="3" id="KW-0963">Cytoplasm</keyword>
<feature type="compositionally biased region" description="Acidic residues" evidence="7">
    <location>
        <begin position="357"/>
        <end position="371"/>
    </location>
</feature>
<gene>
    <name evidence="9" type="ORF">SAMEA4029010_CIC11G00000000860</name>
</gene>
<evidence type="ECO:0000256" key="3">
    <source>
        <dbReference type="ARBA" id="ARBA00022490"/>
    </source>
</evidence>
<evidence type="ECO:0000256" key="4">
    <source>
        <dbReference type="ARBA" id="ARBA00022737"/>
    </source>
</evidence>
<evidence type="ECO:0000256" key="2">
    <source>
        <dbReference type="ARBA" id="ARBA00022448"/>
    </source>
</evidence>
<dbReference type="Pfam" id="PF03810">
    <property type="entry name" value="IBN_N"/>
    <property type="match status" value="1"/>
</dbReference>
<dbReference type="PROSITE" id="PS50077">
    <property type="entry name" value="HEAT_REPEAT"/>
    <property type="match status" value="1"/>
</dbReference>
<dbReference type="GO" id="GO:0005737">
    <property type="term" value="C:cytoplasm"/>
    <property type="evidence" value="ECO:0007669"/>
    <property type="project" value="UniProtKB-SubCell"/>
</dbReference>
<dbReference type="InterPro" id="IPR040122">
    <property type="entry name" value="Importin_beta"/>
</dbReference>
<accession>A0A1L0CWH5</accession>
<feature type="repeat" description="HEAT" evidence="6">
    <location>
        <begin position="440"/>
        <end position="476"/>
    </location>
</feature>
<evidence type="ECO:0000256" key="7">
    <source>
        <dbReference type="SAM" id="MobiDB-lite"/>
    </source>
</evidence>
<reference evidence="9 10" key="1">
    <citation type="submission" date="2016-10" db="EMBL/GenBank/DDBJ databases">
        <authorList>
            <person name="de Groot N.N."/>
        </authorList>
    </citation>
    <scope>NUCLEOTIDE SEQUENCE [LARGE SCALE GENOMIC DNA]</scope>
    <source>
        <strain evidence="9 10">CBS 141442</strain>
    </source>
</reference>
<feature type="region of interest" description="Disordered" evidence="7">
    <location>
        <begin position="340"/>
        <end position="371"/>
    </location>
</feature>
<feature type="domain" description="Importin N-terminal" evidence="8">
    <location>
        <begin position="30"/>
        <end position="112"/>
    </location>
</feature>
<dbReference type="GO" id="GO:0006606">
    <property type="term" value="P:protein import into nucleus"/>
    <property type="evidence" value="ECO:0007669"/>
    <property type="project" value="InterPro"/>
</dbReference>
<sequence length="914" mass="102178">MWSADPAALEQLRKIFKATLLLDNKVRFAANQALAELKKQPQFENYLCDLLIKDTESTSDVRAAAGINLKNSVLKTTLTDRSYLLATIFAGLMVQDTMVRNITGNVITSLFAAQGIEGWPQALPQLLSTIESGDINPQSREAAVSALAKICEDHSALLDREYNGERPLDHITSKLIELTRLPNSTPKIRSQSIFCLNQLLPLKSQLVLVFLDHYLQTLFDLAQDENPEVRKNVCSAFSLIMETRPDKLLPHMEGVLNYCVHLMEDPSEEVAMEACEFLLLLAELPTKAHKPIFRQQLRVVLPVLLSKMVFLEEEIFLFQIADEKDDAFVADKAEDIKPNMAKSKQGHSIGKKNNQESDSDDEDSDDSDDEMEQWNLRRCAASTLDVLSLDFPQDVLDIALPILQQNIVSSEWPVRESAILAFGAISKSCIELASDKLPVLVPFLVERMKDNESKVREISCWAVSRYSPWVTKEAKQGGSYANYFQPTFELLVQLALDPKKIVQQSACSALSTYIENTDVELLQPYVGALLEHFAKCFAAYQRKNMIMLYDCVSTFVDKIGTEVFNQTPEYANTLMPPLLHNWQLMDDDDTNLWPLLECMSVVAIAMGESFAPYAVPVYERAVKILTNVVQLNEEMLNNPEIDAPEKDFIITSLDLIDGLVQGFKGHFVDLAAQHGADLMKILMQCFEDYVDDVRQLAYALLGDLAIFAYEATVAPYLSSIVVCIGHEISNCNYLTYALTNNAIWSCGEIALKASSEFDQFIPNLVNVLIPLVNSPDTQNTVLENAAICLGRFGVKNGAGVVAPRLSEFIYSWCAHIMYLNEDEEKESAFIGMINVIHANPDQGFGGLSTHEGRKNLAVFVSCIGNYFEPSSKLRELFFLLLSSYKLLLGDSWETQVLGLVDGESRGFLLTTYGI</sequence>
<organism evidence="9 10">
    <name type="scientific">Sungouiella intermedia</name>
    <dbReference type="NCBI Taxonomy" id="45354"/>
    <lineage>
        <taxon>Eukaryota</taxon>
        <taxon>Fungi</taxon>
        <taxon>Dikarya</taxon>
        <taxon>Ascomycota</taxon>
        <taxon>Saccharomycotina</taxon>
        <taxon>Pichiomycetes</taxon>
        <taxon>Metschnikowiaceae</taxon>
        <taxon>Sungouiella</taxon>
    </lineage>
</organism>
<evidence type="ECO:0000313" key="10">
    <source>
        <dbReference type="Proteomes" id="UP000182334"/>
    </source>
</evidence>
<evidence type="ECO:0000256" key="5">
    <source>
        <dbReference type="ARBA" id="ARBA00022927"/>
    </source>
</evidence>
<proteinExistence type="predicted"/>
<dbReference type="GO" id="GO:0005634">
    <property type="term" value="C:nucleus"/>
    <property type="evidence" value="ECO:0007669"/>
    <property type="project" value="UniProtKB-ARBA"/>
</dbReference>
<name>A0A1L0CWH5_9ASCO</name>
<evidence type="ECO:0000256" key="6">
    <source>
        <dbReference type="PROSITE-ProRule" id="PRU00103"/>
    </source>
</evidence>
<evidence type="ECO:0000256" key="1">
    <source>
        <dbReference type="ARBA" id="ARBA00004496"/>
    </source>
</evidence>
<evidence type="ECO:0000313" key="9">
    <source>
        <dbReference type="EMBL" id="SGZ47673.1"/>
    </source>
</evidence>
<dbReference type="Gene3D" id="1.25.10.10">
    <property type="entry name" value="Leucine-rich Repeat Variant"/>
    <property type="match status" value="1"/>
</dbReference>
<dbReference type="PROSITE" id="PS50166">
    <property type="entry name" value="IMPORTIN_B_NT"/>
    <property type="match status" value="1"/>
</dbReference>
<dbReference type="STRING" id="45354.A0A1L0CWH5"/>